<keyword evidence="1" id="KW-0403">Intermediate filament</keyword>
<organism evidence="5 6">
    <name type="scientific">Eschrichtius robustus</name>
    <name type="common">California gray whale</name>
    <name type="synonym">Eschrichtius gibbosus</name>
    <dbReference type="NCBI Taxonomy" id="9764"/>
    <lineage>
        <taxon>Eukaryota</taxon>
        <taxon>Metazoa</taxon>
        <taxon>Chordata</taxon>
        <taxon>Craniata</taxon>
        <taxon>Vertebrata</taxon>
        <taxon>Euteleostomi</taxon>
        <taxon>Mammalia</taxon>
        <taxon>Eutheria</taxon>
        <taxon>Laurasiatheria</taxon>
        <taxon>Artiodactyla</taxon>
        <taxon>Whippomorpha</taxon>
        <taxon>Cetacea</taxon>
        <taxon>Mysticeti</taxon>
        <taxon>Eschrichtiidae</taxon>
        <taxon>Eschrichtius</taxon>
    </lineage>
</organism>
<dbReference type="PANTHER" id="PTHR23239">
    <property type="entry name" value="INTERMEDIATE FILAMENT"/>
    <property type="match status" value="1"/>
</dbReference>
<reference evidence="5 6" key="1">
    <citation type="submission" date="2022-11" db="EMBL/GenBank/DDBJ databases">
        <title>Whole genome sequence of Eschrichtius robustus ER-17-0199.</title>
        <authorList>
            <person name="Bruniche-Olsen A."/>
            <person name="Black A.N."/>
            <person name="Fields C.J."/>
            <person name="Walden K."/>
            <person name="Dewoody J.A."/>
        </authorList>
    </citation>
    <scope>NUCLEOTIDE SEQUENCE [LARGE SCALE GENOMIC DNA]</scope>
    <source>
        <strain evidence="5">ER-17-0199</strain>
        <tissue evidence="5">Blubber</tissue>
    </source>
</reference>
<dbReference type="GO" id="GO:0005198">
    <property type="term" value="F:structural molecule activity"/>
    <property type="evidence" value="ECO:0007669"/>
    <property type="project" value="InterPro"/>
</dbReference>
<dbReference type="GO" id="GO:0005882">
    <property type="term" value="C:intermediate filament"/>
    <property type="evidence" value="ECO:0007669"/>
    <property type="project" value="UniProtKB-KW"/>
</dbReference>
<dbReference type="EMBL" id="JAIQCJ010001902">
    <property type="protein sequence ID" value="KAJ8786912.1"/>
    <property type="molecule type" value="Genomic_DNA"/>
</dbReference>
<dbReference type="SUPFAM" id="SSF64593">
    <property type="entry name" value="Intermediate filament protein, coiled coil region"/>
    <property type="match status" value="1"/>
</dbReference>
<evidence type="ECO:0000256" key="1">
    <source>
        <dbReference type="ARBA" id="ARBA00022754"/>
    </source>
</evidence>
<dbReference type="GO" id="GO:0045109">
    <property type="term" value="P:intermediate filament organization"/>
    <property type="evidence" value="ECO:0007669"/>
    <property type="project" value="TreeGrafter"/>
</dbReference>
<evidence type="ECO:0000256" key="2">
    <source>
        <dbReference type="ARBA" id="ARBA00023054"/>
    </source>
</evidence>
<sequence length="207" mass="23222">MQIAWLQPQIQESSKCHEATVCLEYQSHSCTIEELQQKILCVKSENNKLSVQIDKAKLTADDFRTKYQTEHSLCQLGRGPTSADLEAQLESLKEELLCLRKNHEQEVHALKYAEPCRNVEEQLPEIRADLERQSQEYQTRLDVKAWLEGEIATCRNLLETEDCKLPCDMCVTLASSTCAAPAACIPCSPCLFGPSRASCGPCSSPRC</sequence>
<comment type="caution">
    <text evidence="5">The sequence shown here is derived from an EMBL/GenBank/DDBJ whole genome shotgun (WGS) entry which is preliminary data.</text>
</comment>
<feature type="coiled-coil region" evidence="3">
    <location>
        <begin position="82"/>
        <end position="136"/>
    </location>
</feature>
<dbReference type="InterPro" id="IPR039008">
    <property type="entry name" value="IF_rod_dom"/>
</dbReference>
<proteinExistence type="predicted"/>
<dbReference type="Pfam" id="PF00038">
    <property type="entry name" value="Filament"/>
    <property type="match status" value="1"/>
</dbReference>
<dbReference type="InterPro" id="IPR002957">
    <property type="entry name" value="Keratin_I"/>
</dbReference>
<protein>
    <recommendedName>
        <fullName evidence="4">IF rod domain-containing protein</fullName>
    </recommendedName>
</protein>
<dbReference type="Gene3D" id="1.20.5.170">
    <property type="match status" value="1"/>
</dbReference>
<keyword evidence="2 3" id="KW-0175">Coiled coil</keyword>
<dbReference type="SMART" id="SM01391">
    <property type="entry name" value="Filament"/>
    <property type="match status" value="1"/>
</dbReference>
<evidence type="ECO:0000256" key="3">
    <source>
        <dbReference type="SAM" id="Coils"/>
    </source>
</evidence>
<dbReference type="PANTHER" id="PTHR23239:SF110">
    <property type="entry name" value="KERATIN, TYPE I CUTICULAR HA7"/>
    <property type="match status" value="1"/>
</dbReference>
<evidence type="ECO:0000313" key="6">
    <source>
        <dbReference type="Proteomes" id="UP001159641"/>
    </source>
</evidence>
<gene>
    <name evidence="5" type="ORF">J1605_023344</name>
</gene>
<dbReference type="Gene3D" id="1.20.5.1160">
    <property type="entry name" value="Vasodilator-stimulated phosphoprotein"/>
    <property type="match status" value="2"/>
</dbReference>
<dbReference type="PROSITE" id="PS51842">
    <property type="entry name" value="IF_ROD_2"/>
    <property type="match status" value="1"/>
</dbReference>
<dbReference type="AlphaFoldDB" id="A0AB34H642"/>
<name>A0AB34H642_ESCRO</name>
<feature type="domain" description="IF rod" evidence="4">
    <location>
        <begin position="1"/>
        <end position="207"/>
    </location>
</feature>
<evidence type="ECO:0000313" key="5">
    <source>
        <dbReference type="EMBL" id="KAJ8786912.1"/>
    </source>
</evidence>
<keyword evidence="6" id="KW-1185">Reference proteome</keyword>
<dbReference type="GO" id="GO:0030855">
    <property type="term" value="P:epithelial cell differentiation"/>
    <property type="evidence" value="ECO:0007669"/>
    <property type="project" value="TreeGrafter"/>
</dbReference>
<dbReference type="Proteomes" id="UP001159641">
    <property type="component" value="Unassembled WGS sequence"/>
</dbReference>
<accession>A0AB34H642</accession>
<evidence type="ECO:0000259" key="4">
    <source>
        <dbReference type="PROSITE" id="PS51842"/>
    </source>
</evidence>